<evidence type="ECO:0000256" key="3">
    <source>
        <dbReference type="ARBA" id="ARBA00023125"/>
    </source>
</evidence>
<dbReference type="InterPro" id="IPR050987">
    <property type="entry name" value="AtrR-like"/>
</dbReference>
<proteinExistence type="predicted"/>
<feature type="domain" description="Zn(2)-C6 fungal-type" evidence="6">
    <location>
        <begin position="22"/>
        <end position="54"/>
    </location>
</feature>
<dbReference type="PANTHER" id="PTHR46910">
    <property type="entry name" value="TRANSCRIPTION FACTOR PDR1"/>
    <property type="match status" value="1"/>
</dbReference>
<organism evidence="7 8">
    <name type="scientific">Colletotrichum higginsianum (strain IMI 349063)</name>
    <name type="common">Crucifer anthracnose fungus</name>
    <dbReference type="NCBI Taxonomy" id="759273"/>
    <lineage>
        <taxon>Eukaryota</taxon>
        <taxon>Fungi</taxon>
        <taxon>Dikarya</taxon>
        <taxon>Ascomycota</taxon>
        <taxon>Pezizomycotina</taxon>
        <taxon>Sordariomycetes</taxon>
        <taxon>Hypocreomycetidae</taxon>
        <taxon>Glomerellales</taxon>
        <taxon>Glomerellaceae</taxon>
        <taxon>Colletotrichum</taxon>
        <taxon>Colletotrichum destructivum species complex</taxon>
    </lineage>
</organism>
<dbReference type="PROSITE" id="PS00463">
    <property type="entry name" value="ZN2_CY6_FUNGAL_1"/>
    <property type="match status" value="1"/>
</dbReference>
<dbReference type="Gene3D" id="4.10.240.10">
    <property type="entry name" value="Zn(2)-C6 fungal-type DNA-binding domain"/>
    <property type="match status" value="1"/>
</dbReference>
<keyword evidence="8" id="KW-1185">Reference proteome</keyword>
<evidence type="ECO:0000256" key="2">
    <source>
        <dbReference type="ARBA" id="ARBA00022723"/>
    </source>
</evidence>
<sequence length="770" mass="84009">MSMADTTPAHSPVGAASRTHKSCDACKSRKVRCPSTGPPGPCANCTRRKQECRFSVKKLAHRRNVAGQLLPTNYSPSSQRAPSPPNATAVLDLSTSDGQIKPEATETPSPKSPSHRIHELYVDRILARAQEPKDSDGKAQEDAMFVPRLRNRKVNELVGRISAIVNGRLRRADPATTTTRKTGQPGTVVYRGSANLYIRRKRSHSVTYTHTTLMFVPPECFCRQLTSPAGPVYFERVHPSLPFLDRASFESTVANPNFPSLLEHSKPWTCLYHAVLAIGSQHADGGTFEPGKGESWRLFSVSLGSFSDLLLLPDSLTTLQALTAMSLYALCLCGLSVEPVIMSEAARRAQMMSSHNFTGSAASAYQKAFWSMYIIEKITSFHIGRSSVRSPPPPDNNNDIPPGSSLLYAANRPGQSFVDCDISCPIPVIPDAAIAGFNPFLHLVRLSRLLSRAYTSLFSVGVSGNSSSYYMDVIDQLNVELEAWRASLPDNGFRPGGTVRAQAILEPMARSLAVVLHYLYYSLLLTLSRTMLVYLQTSDGSVAVAPEVAAKRSSNVKTTLNGSRFILELTSMIEVEPYTNTWVIAGIPITALFVLFDIVIHDPQLPDTASNLALLDMAAGHFSRIEFVSGGAVPGSLIAEFAKIARDYVNEIQQSEQRTTDAAKPPTEVSTTAAQEPAFELQDSQQAPQPDVMQMDLSDTMVRHPVMPGPLQSGFVDFSFYNGMDQVSPGAPMGTNVMGLFSYFLPDLDPMFYQGLTQDYDMLPNGGPVN</sequence>
<dbReference type="GO" id="GO:0008270">
    <property type="term" value="F:zinc ion binding"/>
    <property type="evidence" value="ECO:0007669"/>
    <property type="project" value="InterPro"/>
</dbReference>
<evidence type="ECO:0000256" key="4">
    <source>
        <dbReference type="ARBA" id="ARBA00023242"/>
    </source>
</evidence>
<name>A0A1B7Y305_COLHI</name>
<dbReference type="RefSeq" id="XP_018154916.1">
    <property type="nucleotide sequence ID" value="XM_018305492.1"/>
</dbReference>
<feature type="region of interest" description="Disordered" evidence="5">
    <location>
        <begin position="655"/>
        <end position="689"/>
    </location>
</feature>
<evidence type="ECO:0000256" key="1">
    <source>
        <dbReference type="ARBA" id="ARBA00004123"/>
    </source>
</evidence>
<dbReference type="PROSITE" id="PS50048">
    <property type="entry name" value="ZN2_CY6_FUNGAL_2"/>
    <property type="match status" value="1"/>
</dbReference>
<dbReference type="SMART" id="SM00066">
    <property type="entry name" value="GAL4"/>
    <property type="match status" value="1"/>
</dbReference>
<gene>
    <name evidence="7" type="ORF">CH63R_10518</name>
</gene>
<reference evidence="8" key="1">
    <citation type="journal article" date="2017" name="BMC Genomics">
        <title>Gapless genome assembly of Colletotrichum higginsianum reveals chromosome structure and association of transposable elements with secondary metabolite gene clusters.</title>
        <authorList>
            <person name="Dallery J.-F."/>
            <person name="Lapalu N."/>
            <person name="Zampounis A."/>
            <person name="Pigne S."/>
            <person name="Luyten I."/>
            <person name="Amselem J."/>
            <person name="Wittenberg A.H.J."/>
            <person name="Zhou S."/>
            <person name="de Queiroz M.V."/>
            <person name="Robin G.P."/>
            <person name="Auger A."/>
            <person name="Hainaut M."/>
            <person name="Henrissat B."/>
            <person name="Kim K.-T."/>
            <person name="Lee Y.-H."/>
            <person name="Lespinet O."/>
            <person name="Schwartz D.C."/>
            <person name="Thon M.R."/>
            <person name="O'Connell R.J."/>
        </authorList>
    </citation>
    <scope>NUCLEOTIDE SEQUENCE [LARGE SCALE GENOMIC DNA]</scope>
    <source>
        <strain evidence="8">IMI 349063</strain>
    </source>
</reference>
<dbReference type="SUPFAM" id="SSF57701">
    <property type="entry name" value="Zn2/Cys6 DNA-binding domain"/>
    <property type="match status" value="1"/>
</dbReference>
<comment type="subcellular location">
    <subcellularLocation>
        <location evidence="1">Nucleus</location>
    </subcellularLocation>
</comment>
<dbReference type="PANTHER" id="PTHR46910:SF3">
    <property type="entry name" value="HALOTOLERANCE PROTEIN 9-RELATED"/>
    <property type="match status" value="1"/>
</dbReference>
<dbReference type="InterPro" id="IPR001138">
    <property type="entry name" value="Zn2Cys6_DnaBD"/>
</dbReference>
<evidence type="ECO:0000256" key="5">
    <source>
        <dbReference type="SAM" id="MobiDB-lite"/>
    </source>
</evidence>
<dbReference type="GO" id="GO:0000981">
    <property type="term" value="F:DNA-binding transcription factor activity, RNA polymerase II-specific"/>
    <property type="evidence" value="ECO:0007669"/>
    <property type="project" value="InterPro"/>
</dbReference>
<dbReference type="CDD" id="cd00067">
    <property type="entry name" value="GAL4"/>
    <property type="match status" value="1"/>
</dbReference>
<dbReference type="Pfam" id="PF00172">
    <property type="entry name" value="Zn_clus"/>
    <property type="match status" value="1"/>
</dbReference>
<dbReference type="Pfam" id="PF04082">
    <property type="entry name" value="Fungal_trans"/>
    <property type="match status" value="1"/>
</dbReference>
<dbReference type="CDD" id="cd12148">
    <property type="entry name" value="fungal_TF_MHR"/>
    <property type="match status" value="1"/>
</dbReference>
<dbReference type="OrthoDB" id="39175at2759"/>
<comment type="caution">
    <text evidence="7">The sequence shown here is derived from an EMBL/GenBank/DDBJ whole genome shotgun (WGS) entry which is preliminary data.</text>
</comment>
<dbReference type="GO" id="GO:0005634">
    <property type="term" value="C:nucleus"/>
    <property type="evidence" value="ECO:0007669"/>
    <property type="project" value="UniProtKB-SubCell"/>
</dbReference>
<dbReference type="GO" id="GO:0006351">
    <property type="term" value="P:DNA-templated transcription"/>
    <property type="evidence" value="ECO:0007669"/>
    <property type="project" value="InterPro"/>
</dbReference>
<dbReference type="InterPro" id="IPR036864">
    <property type="entry name" value="Zn2-C6_fun-type_DNA-bd_sf"/>
</dbReference>
<keyword evidence="3" id="KW-0238">DNA-binding</keyword>
<feature type="region of interest" description="Disordered" evidence="5">
    <location>
        <begin position="67"/>
        <end position="91"/>
    </location>
</feature>
<dbReference type="GeneID" id="28869599"/>
<feature type="compositionally biased region" description="Polar residues" evidence="5">
    <location>
        <begin position="70"/>
        <end position="81"/>
    </location>
</feature>
<feature type="region of interest" description="Disordered" evidence="5">
    <location>
        <begin position="1"/>
        <end position="21"/>
    </location>
</feature>
<protein>
    <submittedName>
        <fullName evidence="7">C6 zinc finger protein</fullName>
    </submittedName>
</protein>
<keyword evidence="4" id="KW-0539">Nucleus</keyword>
<dbReference type="GO" id="GO:0003677">
    <property type="term" value="F:DNA binding"/>
    <property type="evidence" value="ECO:0007669"/>
    <property type="project" value="UniProtKB-KW"/>
</dbReference>
<dbReference type="AlphaFoldDB" id="A0A1B7Y305"/>
<dbReference type="KEGG" id="chig:CH63R_10518"/>
<keyword evidence="2" id="KW-0479">Metal-binding</keyword>
<evidence type="ECO:0000259" key="6">
    <source>
        <dbReference type="PROSITE" id="PS50048"/>
    </source>
</evidence>
<evidence type="ECO:0000313" key="7">
    <source>
        <dbReference type="EMBL" id="OBR06398.1"/>
    </source>
</evidence>
<evidence type="ECO:0000313" key="8">
    <source>
        <dbReference type="Proteomes" id="UP000092177"/>
    </source>
</evidence>
<dbReference type="Proteomes" id="UP000092177">
    <property type="component" value="Unassembled WGS sequence"/>
</dbReference>
<dbReference type="VEuPathDB" id="FungiDB:CH63R_10518"/>
<dbReference type="InterPro" id="IPR007219">
    <property type="entry name" value="XnlR_reg_dom"/>
</dbReference>
<dbReference type="EMBL" id="LTAN01000007">
    <property type="protein sequence ID" value="OBR06398.1"/>
    <property type="molecule type" value="Genomic_DNA"/>
</dbReference>
<accession>A0A1B7Y305</accession>